<comment type="caution">
    <text evidence="2">The sequence shown here is derived from an EMBL/GenBank/DDBJ whole genome shotgun (WGS) entry which is preliminary data.</text>
</comment>
<sequence>MIGRLLAVAGLATALRSGTMRTARVPTKMMASSVDPYSTLSTTLSLVEEKQLLSKVAKLGLLTKLERAGLKLKDIEPLLVWAEENGLVGAIGELNDDLLPLLPGLVSVAPLALPLLGAAVTVPAVAFFGLAVASFGGAYAVTSIPDDSVQSVALQTFLAIPLATLFPVLFGGLGVVSSKLNA</sequence>
<protein>
    <submittedName>
        <fullName evidence="2">Uncharacterized protein</fullName>
    </submittedName>
</protein>
<keyword evidence="1" id="KW-0812">Transmembrane</keyword>
<dbReference type="InterPro" id="IPR009500">
    <property type="entry name" value="DUF1118"/>
</dbReference>
<keyword evidence="1" id="KW-0472">Membrane</keyword>
<evidence type="ECO:0000313" key="3">
    <source>
        <dbReference type="Proteomes" id="UP001230188"/>
    </source>
</evidence>
<dbReference type="Pfam" id="PF06549">
    <property type="entry name" value="DUF1118"/>
    <property type="match status" value="1"/>
</dbReference>
<dbReference type="EMBL" id="JAQMWT010000167">
    <property type="protein sequence ID" value="KAJ8608522.1"/>
    <property type="molecule type" value="Genomic_DNA"/>
</dbReference>
<organism evidence="2 3">
    <name type="scientific">Chrysophaeum taylorii</name>
    <dbReference type="NCBI Taxonomy" id="2483200"/>
    <lineage>
        <taxon>Eukaryota</taxon>
        <taxon>Sar</taxon>
        <taxon>Stramenopiles</taxon>
        <taxon>Ochrophyta</taxon>
        <taxon>Pelagophyceae</taxon>
        <taxon>Pelagomonadales</taxon>
        <taxon>Pelagomonadaceae</taxon>
        <taxon>Chrysophaeum</taxon>
    </lineage>
</organism>
<gene>
    <name evidence="2" type="ORF">CTAYLR_005739</name>
</gene>
<keyword evidence="1" id="KW-1133">Transmembrane helix</keyword>
<name>A0AAD7UKK5_9STRA</name>
<dbReference type="AlphaFoldDB" id="A0AAD7UKK5"/>
<feature type="transmembrane region" description="Helical" evidence="1">
    <location>
        <begin position="152"/>
        <end position="176"/>
    </location>
</feature>
<keyword evidence="3" id="KW-1185">Reference proteome</keyword>
<evidence type="ECO:0000256" key="1">
    <source>
        <dbReference type="SAM" id="Phobius"/>
    </source>
</evidence>
<feature type="transmembrane region" description="Helical" evidence="1">
    <location>
        <begin position="111"/>
        <end position="140"/>
    </location>
</feature>
<accession>A0AAD7UKK5</accession>
<evidence type="ECO:0000313" key="2">
    <source>
        <dbReference type="EMBL" id="KAJ8608522.1"/>
    </source>
</evidence>
<reference evidence="2" key="1">
    <citation type="submission" date="2023-01" db="EMBL/GenBank/DDBJ databases">
        <title>Metagenome sequencing of chrysophaentin producing Chrysophaeum taylorii.</title>
        <authorList>
            <person name="Davison J."/>
            <person name="Bewley C."/>
        </authorList>
    </citation>
    <scope>NUCLEOTIDE SEQUENCE</scope>
    <source>
        <strain evidence="2">NIES-1699</strain>
    </source>
</reference>
<proteinExistence type="predicted"/>
<dbReference type="Proteomes" id="UP001230188">
    <property type="component" value="Unassembled WGS sequence"/>
</dbReference>